<dbReference type="PRINTS" id="PR00799">
    <property type="entry name" value="TRANSAMINASE"/>
</dbReference>
<dbReference type="Gene3D" id="3.40.640.10">
    <property type="entry name" value="Type I PLP-dependent aspartate aminotransferase-like (Major domain)"/>
    <property type="match status" value="1"/>
</dbReference>
<dbReference type="InterPro" id="IPR000796">
    <property type="entry name" value="Asp_trans"/>
</dbReference>
<dbReference type="PANTHER" id="PTHR11879">
    <property type="entry name" value="ASPARTATE AMINOTRANSFERASE"/>
    <property type="match status" value="1"/>
</dbReference>
<evidence type="ECO:0000256" key="5">
    <source>
        <dbReference type="ARBA" id="ARBA00022679"/>
    </source>
</evidence>
<comment type="subunit">
    <text evidence="3">Homodimer.</text>
</comment>
<evidence type="ECO:0000259" key="7">
    <source>
        <dbReference type="Pfam" id="PF00155"/>
    </source>
</evidence>
<keyword evidence="4 8" id="KW-0032">Aminotransferase</keyword>
<dbReference type="PANTHER" id="PTHR11879:SF55">
    <property type="entry name" value="GLUTAMATE OXALOACETATE TRANSAMINASE 1, ISOFORM B"/>
    <property type="match status" value="1"/>
</dbReference>
<dbReference type="Pfam" id="PF00155">
    <property type="entry name" value="Aminotran_1_2"/>
    <property type="match status" value="1"/>
</dbReference>
<sequence>MVFESIQPGVPDPMYELKKTADNDQSPLKVDLGVGIYRNENGLYQELSSVREAKKRIAAADLGHDYEITTGNREFLSEASRVMFGNGNIDPENLASVQTISGTGAIHLALLFIARSMSPLTKVFVGVPAWGNYKPALELVHLQITEYQHYDPSTRSFDHRATLDAIQSAPPGSVFILQGCCHNPTGADPIPEQWDEIVDALEEGSHLPLFDLAYQGLGQGLDEDAYAVRLCARRGMEMLVCQSFSKNFAIYGERCGALHIGCRDDKAAANVHDQLRCLIRWEISSSPAYGSRIVKTVLTDDQMTAEWKSELSSMRERIKDLRLQLCHQLTHVLKTPGDWTHITRENGLFA</sequence>
<reference evidence="8" key="1">
    <citation type="journal article" date="2021" name="Nat. Commun.">
        <title>Genetic determinants of endophytism in the Arabidopsis root mycobiome.</title>
        <authorList>
            <person name="Mesny F."/>
            <person name="Miyauchi S."/>
            <person name="Thiergart T."/>
            <person name="Pickel B."/>
            <person name="Atanasova L."/>
            <person name="Karlsson M."/>
            <person name="Huettel B."/>
            <person name="Barry K.W."/>
            <person name="Haridas S."/>
            <person name="Chen C."/>
            <person name="Bauer D."/>
            <person name="Andreopoulos W."/>
            <person name="Pangilinan J."/>
            <person name="LaButti K."/>
            <person name="Riley R."/>
            <person name="Lipzen A."/>
            <person name="Clum A."/>
            <person name="Drula E."/>
            <person name="Henrissat B."/>
            <person name="Kohler A."/>
            <person name="Grigoriev I.V."/>
            <person name="Martin F.M."/>
            <person name="Hacquard S."/>
        </authorList>
    </citation>
    <scope>NUCLEOTIDE SEQUENCE</scope>
    <source>
        <strain evidence="8">MPI-SDFR-AT-0117</strain>
    </source>
</reference>
<dbReference type="OrthoDB" id="6752799at2759"/>
<comment type="similarity">
    <text evidence="2">Belongs to the class-I pyridoxal-phosphate-dependent aminotransferase family.</text>
</comment>
<name>A0A9P8VJC6_9PEZI</name>
<protein>
    <submittedName>
        <fullName evidence="8">Aspartate aminotransferase</fullName>
    </submittedName>
</protein>
<evidence type="ECO:0000256" key="3">
    <source>
        <dbReference type="ARBA" id="ARBA00011738"/>
    </source>
</evidence>
<comment type="cofactor">
    <cofactor evidence="1">
        <name>pyridoxal 5'-phosphate</name>
        <dbReference type="ChEBI" id="CHEBI:597326"/>
    </cofactor>
</comment>
<gene>
    <name evidence="8" type="ORF">F5X68DRAFT_227359</name>
</gene>
<keyword evidence="9" id="KW-1185">Reference proteome</keyword>
<dbReference type="EMBL" id="JAGSXJ010000002">
    <property type="protein sequence ID" value="KAH6695378.1"/>
    <property type="molecule type" value="Genomic_DNA"/>
</dbReference>
<accession>A0A9P8VJC6</accession>
<dbReference type="GO" id="GO:0030170">
    <property type="term" value="F:pyridoxal phosphate binding"/>
    <property type="evidence" value="ECO:0007669"/>
    <property type="project" value="InterPro"/>
</dbReference>
<dbReference type="SUPFAM" id="SSF53383">
    <property type="entry name" value="PLP-dependent transferases"/>
    <property type="match status" value="1"/>
</dbReference>
<dbReference type="Proteomes" id="UP000770015">
    <property type="component" value="Unassembled WGS sequence"/>
</dbReference>
<dbReference type="CDD" id="cd00609">
    <property type="entry name" value="AAT_like"/>
    <property type="match status" value="1"/>
</dbReference>
<evidence type="ECO:0000256" key="2">
    <source>
        <dbReference type="ARBA" id="ARBA00007441"/>
    </source>
</evidence>
<evidence type="ECO:0000256" key="4">
    <source>
        <dbReference type="ARBA" id="ARBA00022576"/>
    </source>
</evidence>
<evidence type="ECO:0000313" key="9">
    <source>
        <dbReference type="Proteomes" id="UP000770015"/>
    </source>
</evidence>
<dbReference type="InterPro" id="IPR015422">
    <property type="entry name" value="PyrdxlP-dep_Trfase_small"/>
</dbReference>
<keyword evidence="5" id="KW-0808">Transferase</keyword>
<dbReference type="Gene3D" id="3.90.1150.10">
    <property type="entry name" value="Aspartate Aminotransferase, domain 1"/>
    <property type="match status" value="1"/>
</dbReference>
<comment type="caution">
    <text evidence="8">The sequence shown here is derived from an EMBL/GenBank/DDBJ whole genome shotgun (WGS) entry which is preliminary data.</text>
</comment>
<dbReference type="GO" id="GO:0004069">
    <property type="term" value="F:L-aspartate:2-oxoglutarate aminotransferase activity"/>
    <property type="evidence" value="ECO:0007669"/>
    <property type="project" value="TreeGrafter"/>
</dbReference>
<evidence type="ECO:0000256" key="1">
    <source>
        <dbReference type="ARBA" id="ARBA00001933"/>
    </source>
</evidence>
<dbReference type="GO" id="GO:0006520">
    <property type="term" value="P:amino acid metabolic process"/>
    <property type="evidence" value="ECO:0007669"/>
    <property type="project" value="InterPro"/>
</dbReference>
<keyword evidence="6" id="KW-0663">Pyridoxal phosphate</keyword>
<feature type="domain" description="Aminotransferase class I/classII large" evidence="7">
    <location>
        <begin position="29"/>
        <end position="349"/>
    </location>
</feature>
<evidence type="ECO:0000313" key="8">
    <source>
        <dbReference type="EMBL" id="KAH6695378.1"/>
    </source>
</evidence>
<dbReference type="InterPro" id="IPR015421">
    <property type="entry name" value="PyrdxlP-dep_Trfase_major"/>
</dbReference>
<dbReference type="InterPro" id="IPR015424">
    <property type="entry name" value="PyrdxlP-dep_Trfase"/>
</dbReference>
<proteinExistence type="inferred from homology"/>
<evidence type="ECO:0000256" key="6">
    <source>
        <dbReference type="ARBA" id="ARBA00022898"/>
    </source>
</evidence>
<organism evidence="8 9">
    <name type="scientific">Plectosphaerella plurivora</name>
    <dbReference type="NCBI Taxonomy" id="936078"/>
    <lineage>
        <taxon>Eukaryota</taxon>
        <taxon>Fungi</taxon>
        <taxon>Dikarya</taxon>
        <taxon>Ascomycota</taxon>
        <taxon>Pezizomycotina</taxon>
        <taxon>Sordariomycetes</taxon>
        <taxon>Hypocreomycetidae</taxon>
        <taxon>Glomerellales</taxon>
        <taxon>Plectosphaerellaceae</taxon>
        <taxon>Plectosphaerella</taxon>
    </lineage>
</organism>
<dbReference type="AlphaFoldDB" id="A0A9P8VJC6"/>
<dbReference type="InterPro" id="IPR004839">
    <property type="entry name" value="Aminotransferase_I/II_large"/>
</dbReference>